<evidence type="ECO:0000256" key="1">
    <source>
        <dbReference type="SAM" id="SignalP"/>
    </source>
</evidence>
<dbReference type="EMBL" id="JAVHJO010000015">
    <property type="protein sequence ID" value="KAK6527772.1"/>
    <property type="molecule type" value="Genomic_DNA"/>
</dbReference>
<dbReference type="InterPro" id="IPR054215">
    <property type="entry name" value="DUF6923"/>
</dbReference>
<accession>A0AAV9WW79</accession>
<gene>
    <name evidence="3" type="ORF">TWF694_004752</name>
</gene>
<dbReference type="InterPro" id="IPR037524">
    <property type="entry name" value="PA14/GLEYA"/>
</dbReference>
<keyword evidence="4" id="KW-1185">Reference proteome</keyword>
<keyword evidence="1" id="KW-0732">Signal</keyword>
<evidence type="ECO:0000259" key="2">
    <source>
        <dbReference type="PROSITE" id="PS51820"/>
    </source>
</evidence>
<dbReference type="Pfam" id="PF10528">
    <property type="entry name" value="GLEYA"/>
    <property type="match status" value="1"/>
</dbReference>
<dbReference type="InterPro" id="IPR018871">
    <property type="entry name" value="GLEYA_adhesin_domain"/>
</dbReference>
<evidence type="ECO:0000313" key="4">
    <source>
        <dbReference type="Proteomes" id="UP001365542"/>
    </source>
</evidence>
<name>A0AAV9WW79_9PEZI</name>
<comment type="caution">
    <text evidence="3">The sequence shown here is derived from an EMBL/GenBank/DDBJ whole genome shotgun (WGS) entry which is preliminary data.</text>
</comment>
<reference evidence="3 4" key="1">
    <citation type="submission" date="2019-10" db="EMBL/GenBank/DDBJ databases">
        <authorList>
            <person name="Palmer J.M."/>
        </authorList>
    </citation>
    <scope>NUCLEOTIDE SEQUENCE [LARGE SCALE GENOMIC DNA]</scope>
    <source>
        <strain evidence="3 4">TWF694</strain>
    </source>
</reference>
<organism evidence="3 4">
    <name type="scientific">Orbilia ellipsospora</name>
    <dbReference type="NCBI Taxonomy" id="2528407"/>
    <lineage>
        <taxon>Eukaryota</taxon>
        <taxon>Fungi</taxon>
        <taxon>Dikarya</taxon>
        <taxon>Ascomycota</taxon>
        <taxon>Pezizomycotina</taxon>
        <taxon>Orbiliomycetes</taxon>
        <taxon>Orbiliales</taxon>
        <taxon>Orbiliaceae</taxon>
        <taxon>Orbilia</taxon>
    </lineage>
</organism>
<sequence length="1529" mass="161347">MRFFLGLLQLSLLVSVAFGSSCKTDAKCNDISEELSSYCSACIQDGNIQLPTCTSTVTKPTTTTTKSVKKGKATSTSWRTSTTTKTVHTDCYTSIKSKFVTKVVHKTVCSTKTKTSTICNTRTLCTTKTVTKVVTKRITGNPPINTAPSYLELLRRGNALPASCSCFATKTQVSTTTPHKTKTVTIPSSTVRVYKTKRVTKTRTIGDITSTRTSTCYTTYTSTHRSTSTKCVTKSITAYVRSTTTKTITSTKTVYIGLTTITSLATGDIDEKITLYPTDSNGNKITNLANGVLTVINAVTLPEASVTIAGIGFSDYFSTVWPTDSNGNPLTDGSGTKTVVRYVSQPTTALTLPATEGVNGPSTKTLYPTDAFGRTISDGSEPFTIINILPVTTVSSGIIGTGATSVVTIFPTASGQIFTVIHYIRTSTSTTIAMGTATTEYFSTITPDVPGPITLIDYLPVVVINSPYLAPVASTVTIFPSSDAIGTNRAFTVIHYITRPRTTKTNIALGPTGYTSIVTQGTGPVTVINLVPAVTIQASYTGTGPSTSTITPTASGQFFTIVHYDLKAFTSVIRHTIPPRSTVTVTQGGTSTKGYSSTLPIASGTGPITVVTFLPEVILANTYGIGGPSTVTILPTGNEKAIRVIEYTVAPAKTVIVTRTPPPHGSTVIIIHTPPPHGSTVIVIHTPTATTTVTSVGSSVYNTTISPTVAGDPITVIDYTTRSATVLTSVGTSAFNTTQFPPTTAPPNVPITIIKVVTRSVTTLTSVGNSVFNTTELPPSTASPDVPITVVQVTTRSITTITSVGNSVFDTTELPPSTASPDVPITVIHATTRSVTTLHSIGSAAFNSTEYPPSTAPPDVPITVIDVTTRSAITLTSLGSSAFVSTVFPPSSAPASVPITIVDYTTLPRATITKTDRSAHITTESPTDSTNISETVSIITYAAQPTTTITRVGAIVHTAISYPTDSAGSTLTDSGTITQIDYVVLPTVTLTSMGASNYISTIAPTDPADISGTVTVIDYYSLATQTVTIAGVSDFETTIYPTDSAGATVLTATATVISYYQPTYTDTPPVPCSKNGYIIGNSSFFSINLLSGVLTTLKANENAGAGFNSLGYNILDGFIYGQGVINGIGRVLRVHGNGVYSLVPITPAQNNLVTNCGEIDANGQYWVGASGTSWLQINLNPNNGTYGRVVGSGTMTTITGLGAADWVYIPGAGPYLWTFASNTTSSGLIKWSTVTKKWTLDYLFPYPNPILGTGGAFGDSNGDLFFIVNGQGTIYKTNVFTKITPVLIGVTNVFGGLDAARCVYGNTVSDLAGDGDAVCTHEGLEVAIFDHPWGQSLPSFQNDPNWLAFNPTYFRTETPYDQTITRSVGFNTAAFWNQPYGMMPENFTDTTDNLQYALMYRGYFFAPIAATYTFTVSLGNNWVGVWLGALANGNWTRTNINLGALQAKNGTTPTVLTNKFTVKLNKGQYYPMRVLLGNAGGSAGFGFSIADSDGTFYARTAQESPYFVRYGCSGTPVGFTRAFGNETVT</sequence>
<proteinExistence type="predicted"/>
<feature type="domain" description="PA14" evidence="2">
    <location>
        <begin position="1339"/>
        <end position="1506"/>
    </location>
</feature>
<dbReference type="Proteomes" id="UP001365542">
    <property type="component" value="Unassembled WGS sequence"/>
</dbReference>
<dbReference type="PROSITE" id="PS51257">
    <property type="entry name" value="PROKAR_LIPOPROTEIN"/>
    <property type="match status" value="1"/>
</dbReference>
<protein>
    <recommendedName>
        <fullName evidence="2">PA14 domain-containing protein</fullName>
    </recommendedName>
</protein>
<dbReference type="Gene3D" id="2.60.120.1560">
    <property type="match status" value="1"/>
</dbReference>
<dbReference type="Pfam" id="PF21959">
    <property type="entry name" value="DUF6923"/>
    <property type="match status" value="1"/>
</dbReference>
<feature type="chain" id="PRO_5044024285" description="PA14 domain-containing protein" evidence="1">
    <location>
        <begin position="20"/>
        <end position="1529"/>
    </location>
</feature>
<evidence type="ECO:0000313" key="3">
    <source>
        <dbReference type="EMBL" id="KAK6527772.1"/>
    </source>
</evidence>
<feature type="signal peptide" evidence="1">
    <location>
        <begin position="1"/>
        <end position="19"/>
    </location>
</feature>
<dbReference type="PROSITE" id="PS51820">
    <property type="entry name" value="PA14"/>
    <property type="match status" value="1"/>
</dbReference>